<protein>
    <submittedName>
        <fullName evidence="2">Uncharacterized protein</fullName>
    </submittedName>
</protein>
<dbReference type="EMBL" id="AHNR02000004">
    <property type="protein sequence ID" value="EKR57228.1"/>
    <property type="molecule type" value="Genomic_DNA"/>
</dbReference>
<proteinExistence type="predicted"/>
<keyword evidence="1" id="KW-0732">Signal</keyword>
<feature type="signal peptide" evidence="1">
    <location>
        <begin position="1"/>
        <end position="19"/>
    </location>
</feature>
<comment type="caution">
    <text evidence="2">The sequence shown here is derived from an EMBL/GenBank/DDBJ whole genome shotgun (WGS) entry which is preliminary data.</text>
</comment>
<evidence type="ECO:0000256" key="1">
    <source>
        <dbReference type="SAM" id="SignalP"/>
    </source>
</evidence>
<organism evidence="2 3">
    <name type="scientific">Leptospira interrogans str. UI 12758</name>
    <dbReference type="NCBI Taxonomy" id="1049938"/>
    <lineage>
        <taxon>Bacteria</taxon>
        <taxon>Pseudomonadati</taxon>
        <taxon>Spirochaetota</taxon>
        <taxon>Spirochaetia</taxon>
        <taxon>Leptospirales</taxon>
        <taxon>Leptospiraceae</taxon>
        <taxon>Leptospira</taxon>
    </lineage>
</organism>
<dbReference type="AlphaFoldDB" id="A0A0E2DAW7"/>
<feature type="chain" id="PRO_5002393303" evidence="1">
    <location>
        <begin position="20"/>
        <end position="205"/>
    </location>
</feature>
<sequence>MKYSVFILLLITLSFSIYSDNQTVNNDPSELQQERKNKQRDEYLKVIKLFQTLKQYRFKHGDNNLLKDKKIKGIEKEIESLNIKLKGASLALSNAIAESVERKKDSGKNLNKKTNEFIIEYDANERANRDISDYNGTGMSSDEILDIVDMIDHIEIKIVRTIQSEQEAIDIKIGEPYLVSGKIDKIRISDAGRSINHYGIYLYIK</sequence>
<evidence type="ECO:0000313" key="3">
    <source>
        <dbReference type="Proteomes" id="UP000001340"/>
    </source>
</evidence>
<reference evidence="2 3" key="1">
    <citation type="submission" date="2012-10" db="EMBL/GenBank/DDBJ databases">
        <authorList>
            <person name="Harkins D.M."/>
            <person name="Durkin A.S."/>
            <person name="Brinkac L.M."/>
            <person name="Haft D.H."/>
            <person name="Selengut J.D."/>
            <person name="Sanka R."/>
            <person name="DePew J."/>
            <person name="Purushe J."/>
            <person name="Chanthongthip A."/>
            <person name="Lattana O."/>
            <person name="Phetsouvanh R."/>
            <person name="Newton P.N."/>
            <person name="Vinetz J.M."/>
            <person name="Sutton G.G."/>
            <person name="Nierman W.C."/>
            <person name="Fouts D.E."/>
        </authorList>
    </citation>
    <scope>NUCLEOTIDE SEQUENCE [LARGE SCALE GENOMIC DNA]</scope>
    <source>
        <strain evidence="2 3">UI 12758</strain>
    </source>
</reference>
<gene>
    <name evidence="2" type="ORF">LEP1GSC105_0191</name>
</gene>
<evidence type="ECO:0000313" key="2">
    <source>
        <dbReference type="EMBL" id="EKR57228.1"/>
    </source>
</evidence>
<accession>A0A0E2DAW7</accession>
<name>A0A0E2DAW7_LEPIR</name>
<dbReference type="RefSeq" id="WP_002122369.1">
    <property type="nucleotide sequence ID" value="NZ_AHNR02000004.1"/>
</dbReference>
<dbReference type="Proteomes" id="UP000001340">
    <property type="component" value="Unassembled WGS sequence"/>
</dbReference>